<dbReference type="PANTHER" id="PTHR45348">
    <property type="entry name" value="HYPOTHETICAL OXIDOREDUCTASE (EUROFUNG)"/>
    <property type="match status" value="1"/>
</dbReference>
<evidence type="ECO:0000313" key="5">
    <source>
        <dbReference type="Proteomes" id="UP000039046"/>
    </source>
</evidence>
<keyword evidence="5" id="KW-1185">Reference proteome</keyword>
<keyword evidence="2" id="KW-0560">Oxidoreductase</keyword>
<dbReference type="InterPro" id="IPR020843">
    <property type="entry name" value="ER"/>
</dbReference>
<dbReference type="InterPro" id="IPR047122">
    <property type="entry name" value="Trans-enoyl_RdTase-like"/>
</dbReference>
<dbReference type="SUPFAM" id="SSF51735">
    <property type="entry name" value="NAD(P)-binding Rossmann-fold domains"/>
    <property type="match status" value="1"/>
</dbReference>
<protein>
    <recommendedName>
        <fullName evidence="3">Enoyl reductase (ER) domain-containing protein</fullName>
    </recommendedName>
</protein>
<dbReference type="HOGENOM" id="CLU_026673_16_1_1"/>
<dbReference type="Gene3D" id="3.40.50.720">
    <property type="entry name" value="NAD(P)-binding Rossmann-like Domain"/>
    <property type="match status" value="1"/>
</dbReference>
<evidence type="ECO:0000256" key="2">
    <source>
        <dbReference type="ARBA" id="ARBA00023002"/>
    </source>
</evidence>
<dbReference type="Pfam" id="PF08240">
    <property type="entry name" value="ADH_N"/>
    <property type="match status" value="1"/>
</dbReference>
<sequence length="358" mass="38200">MDGPKALICTAVGKVEIQTVTKPTPPVGHVLVKTKAVALNPTDYKSIHEPHGSAIGKRPGVDFSGIIEEVGPDVTRPWKKGDRVAGSVFGAKDSQSGAFGDYVVVREHMLLRLPDSMAFDRASTLGVGLTTCGQALYELLGLPLPPALPETPPHTVLIGGGSTATATLGIQYAKLSGFRVITTASPYNFEYLRSLGADIVLDYRESTEVLVEAIKEATGGNLTLAWDCSPNDKFHEVAARAMSSTEKGIYATVNPLTPGDFLAEINPMVETKWQLAYTVFGEEFSFGPITFPASEEDATFGAAFWERTAKLLAEEKLHPTRCTVNRGGEGLQGVIAGLDELAQGKVAGTKLVYSMESL</sequence>
<dbReference type="InterPro" id="IPR036291">
    <property type="entry name" value="NAD(P)-bd_dom_sf"/>
</dbReference>
<dbReference type="Gene3D" id="3.90.180.10">
    <property type="entry name" value="Medium-chain alcohol dehydrogenases, catalytic domain"/>
    <property type="match status" value="1"/>
</dbReference>
<name>A0A0A1T5W8_9HYPO</name>
<dbReference type="OrthoDB" id="48317at2759"/>
<dbReference type="STRING" id="1531966.A0A0A1T5W8"/>
<dbReference type="InterPro" id="IPR013154">
    <property type="entry name" value="ADH-like_N"/>
</dbReference>
<dbReference type="PANTHER" id="PTHR45348:SF2">
    <property type="entry name" value="ZINC-TYPE ALCOHOL DEHYDROGENASE-LIKE PROTEIN C2E1P3.01"/>
    <property type="match status" value="1"/>
</dbReference>
<evidence type="ECO:0000256" key="1">
    <source>
        <dbReference type="ARBA" id="ARBA00008072"/>
    </source>
</evidence>
<reference evidence="4 5" key="1">
    <citation type="journal article" date="2015" name="Genome Announc.">
        <title>Draft Genome Sequence and Gene Annotation of the Entomopathogenic Fungus Verticillium hemipterigenum.</title>
        <authorList>
            <person name="Horn F."/>
            <person name="Habel A."/>
            <person name="Scharf D.H."/>
            <person name="Dworschak J."/>
            <person name="Brakhage A.A."/>
            <person name="Guthke R."/>
            <person name="Hertweck C."/>
            <person name="Linde J."/>
        </authorList>
    </citation>
    <scope>NUCLEOTIDE SEQUENCE [LARGE SCALE GENOMIC DNA]</scope>
</reference>
<dbReference type="SMART" id="SM00829">
    <property type="entry name" value="PKS_ER"/>
    <property type="match status" value="1"/>
</dbReference>
<proteinExistence type="inferred from homology"/>
<dbReference type="InterPro" id="IPR013149">
    <property type="entry name" value="ADH-like_C"/>
</dbReference>
<dbReference type="EMBL" id="CDHN01000004">
    <property type="protein sequence ID" value="CEJ92566.1"/>
    <property type="molecule type" value="Genomic_DNA"/>
</dbReference>
<accession>A0A0A1T5W8</accession>
<dbReference type="Pfam" id="PF00107">
    <property type="entry name" value="ADH_zinc_N"/>
    <property type="match status" value="1"/>
</dbReference>
<dbReference type="GO" id="GO:0016651">
    <property type="term" value="F:oxidoreductase activity, acting on NAD(P)H"/>
    <property type="evidence" value="ECO:0007669"/>
    <property type="project" value="InterPro"/>
</dbReference>
<comment type="similarity">
    <text evidence="1">Belongs to the zinc-containing alcohol dehydrogenase family.</text>
</comment>
<dbReference type="InterPro" id="IPR011032">
    <property type="entry name" value="GroES-like_sf"/>
</dbReference>
<feature type="domain" description="Enoyl reductase (ER)" evidence="3">
    <location>
        <begin position="10"/>
        <end position="352"/>
    </location>
</feature>
<dbReference type="CDD" id="cd08249">
    <property type="entry name" value="enoyl_reductase_like"/>
    <property type="match status" value="1"/>
</dbReference>
<dbReference type="Proteomes" id="UP000039046">
    <property type="component" value="Unassembled WGS sequence"/>
</dbReference>
<evidence type="ECO:0000313" key="4">
    <source>
        <dbReference type="EMBL" id="CEJ92566.1"/>
    </source>
</evidence>
<evidence type="ECO:0000259" key="3">
    <source>
        <dbReference type="SMART" id="SM00829"/>
    </source>
</evidence>
<dbReference type="SUPFAM" id="SSF50129">
    <property type="entry name" value="GroES-like"/>
    <property type="match status" value="1"/>
</dbReference>
<dbReference type="AlphaFoldDB" id="A0A0A1T5W8"/>
<organism evidence="4 5">
    <name type="scientific">[Torrubiella] hemipterigena</name>
    <dbReference type="NCBI Taxonomy" id="1531966"/>
    <lineage>
        <taxon>Eukaryota</taxon>
        <taxon>Fungi</taxon>
        <taxon>Dikarya</taxon>
        <taxon>Ascomycota</taxon>
        <taxon>Pezizomycotina</taxon>
        <taxon>Sordariomycetes</taxon>
        <taxon>Hypocreomycetidae</taxon>
        <taxon>Hypocreales</taxon>
        <taxon>Clavicipitaceae</taxon>
        <taxon>Clavicipitaceae incertae sedis</taxon>
        <taxon>'Torrubiella' clade</taxon>
    </lineage>
</organism>
<gene>
    <name evidence="4" type="ORF">VHEMI08211</name>
</gene>